<dbReference type="OrthoDB" id="1055762at2"/>
<protein>
    <recommendedName>
        <fullName evidence="1">Ig-like domain-containing protein</fullName>
    </recommendedName>
</protein>
<proteinExistence type="predicted"/>
<dbReference type="Gene3D" id="2.60.40.10">
    <property type="entry name" value="Immunoglobulins"/>
    <property type="match status" value="1"/>
</dbReference>
<evidence type="ECO:0000313" key="3">
    <source>
        <dbReference type="Proteomes" id="UP000326509"/>
    </source>
</evidence>
<sequence>MIQRDYITNEVIGGETYIINKYPRNNFQAEAGNDEEIERDESVTITAAQINEAATYNWYDTEGNLVYTGTELTVSPNVTKTYTLEIISDSDGYKDYDEVEVTVNPYKIESLVPNPTTTSVTINYEADEATSAYLMIVGTQNSTSNNYILDTQQTSINIDVSTYENGVYAIALVCDSEIVASKNLFKN</sequence>
<dbReference type="Proteomes" id="UP000326509">
    <property type="component" value="Unassembled WGS sequence"/>
</dbReference>
<accession>A0A5J4IZ20</accession>
<gene>
    <name evidence="2" type="ORF">ULMA_08410</name>
</gene>
<dbReference type="InterPro" id="IPR013783">
    <property type="entry name" value="Ig-like_fold"/>
</dbReference>
<dbReference type="RefSeq" id="WP_151672791.1">
    <property type="nucleotide sequence ID" value="NZ_BKCG01000001.1"/>
</dbReference>
<evidence type="ECO:0000313" key="2">
    <source>
        <dbReference type="EMBL" id="GER58733.1"/>
    </source>
</evidence>
<dbReference type="Pfam" id="PF19081">
    <property type="entry name" value="Ig_7"/>
    <property type="match status" value="1"/>
</dbReference>
<keyword evidence="3" id="KW-1185">Reference proteome</keyword>
<comment type="caution">
    <text evidence="2">The sequence shown here is derived from an EMBL/GenBank/DDBJ whole genome shotgun (WGS) entry which is preliminary data.</text>
</comment>
<organism evidence="2 3">
    <name type="scientific">Patiriisocius marinus</name>
    <dbReference type="NCBI Taxonomy" id="1397112"/>
    <lineage>
        <taxon>Bacteria</taxon>
        <taxon>Pseudomonadati</taxon>
        <taxon>Bacteroidota</taxon>
        <taxon>Flavobacteriia</taxon>
        <taxon>Flavobacteriales</taxon>
        <taxon>Flavobacteriaceae</taxon>
        <taxon>Patiriisocius</taxon>
    </lineage>
</organism>
<dbReference type="AlphaFoldDB" id="A0A5J4IZ20"/>
<name>A0A5J4IZ20_9FLAO</name>
<dbReference type="EMBL" id="BKCG01000001">
    <property type="protein sequence ID" value="GER58733.1"/>
    <property type="molecule type" value="Genomic_DNA"/>
</dbReference>
<evidence type="ECO:0000259" key="1">
    <source>
        <dbReference type="Pfam" id="PF19081"/>
    </source>
</evidence>
<dbReference type="InterPro" id="IPR044023">
    <property type="entry name" value="Ig_7"/>
</dbReference>
<feature type="domain" description="Ig-like" evidence="1">
    <location>
        <begin position="36"/>
        <end position="105"/>
    </location>
</feature>
<reference evidence="2 3" key="1">
    <citation type="submission" date="2019-08" db="EMBL/GenBank/DDBJ databases">
        <title>Draft genome sequence of Ulvibacter marinus type strain NBRC 109484.</title>
        <authorList>
            <person name="Kawano K."/>
            <person name="Ushijima N."/>
            <person name="Kihara M."/>
            <person name="Itoh H."/>
        </authorList>
    </citation>
    <scope>NUCLEOTIDE SEQUENCE [LARGE SCALE GENOMIC DNA]</scope>
    <source>
        <strain evidence="2 3">NBRC 109484</strain>
    </source>
</reference>